<evidence type="ECO:0000313" key="3">
    <source>
        <dbReference type="EMBL" id="KGB78421.1"/>
    </source>
</evidence>
<evidence type="ECO:0000313" key="4">
    <source>
        <dbReference type="Proteomes" id="UP000029445"/>
    </source>
</evidence>
<dbReference type="Proteomes" id="UP000029445">
    <property type="component" value="Chromosome 10"/>
</dbReference>
<dbReference type="GeneID" id="88180486"/>
<dbReference type="AlphaFoldDB" id="A0A095DBY8"/>
<proteinExistence type="inferred from homology"/>
<evidence type="ECO:0000256" key="1">
    <source>
        <dbReference type="ARBA" id="ARBA00006964"/>
    </source>
</evidence>
<dbReference type="KEGG" id="cdeu:CNBG_4259"/>
<dbReference type="EMBL" id="CP025768">
    <property type="protein sequence ID" value="KGB78421.1"/>
    <property type="molecule type" value="Genomic_DNA"/>
</dbReference>
<dbReference type="GO" id="GO:0005739">
    <property type="term" value="C:mitochondrion"/>
    <property type="evidence" value="ECO:0007669"/>
    <property type="project" value="TreeGrafter"/>
</dbReference>
<reference evidence="3 4" key="2">
    <citation type="journal article" date="2018" name="Proc. Natl. Acad. Sci.">
        <title>RNAi is a critical determinant of centromere evolution in closely related fungi.</title>
        <authorList>
            <person name="Yadav V."/>
            <person name="Sun S."/>
            <person name="Billmyre R.B."/>
            <person name="Thimmappa B.C."/>
            <person name="Shea T."/>
            <person name="Lintner R."/>
            <person name="Bakkeren G."/>
            <person name="Cuomo C.A."/>
            <person name="Heitman J."/>
            <person name="Sanyal K."/>
        </authorList>
    </citation>
    <scope>NUCLEOTIDE SEQUENCE [LARGE SCALE GENOMIC DNA]</scope>
    <source>
        <strain evidence="3 4">R265</strain>
    </source>
</reference>
<name>A0A095DBY8_CRYD2</name>
<dbReference type="Gene3D" id="3.40.1390.30">
    <property type="entry name" value="NIF3 (NGG1p interacting factor 3)-like"/>
    <property type="match status" value="1"/>
</dbReference>
<accession>A0A095DBY8</accession>
<keyword evidence="2" id="KW-0479">Metal-binding</keyword>
<dbReference type="InterPro" id="IPR002678">
    <property type="entry name" value="DUF34/NIF3"/>
</dbReference>
<dbReference type="Pfam" id="PF01784">
    <property type="entry name" value="DUF34_NIF3"/>
    <property type="match status" value="1"/>
</dbReference>
<evidence type="ECO:0000256" key="2">
    <source>
        <dbReference type="PIRSR" id="PIRSR602678-1"/>
    </source>
</evidence>
<dbReference type="OrthoDB" id="3345469at2759"/>
<gene>
    <name evidence="3" type="ORF">CNBG_4259</name>
</gene>
<dbReference type="InterPro" id="IPR036069">
    <property type="entry name" value="DUF34/NIF3_sf"/>
</dbReference>
<protein>
    <submittedName>
        <fullName evidence="3">YbgI/family dinuclear metal center protein</fullName>
    </submittedName>
</protein>
<dbReference type="FunFam" id="3.40.1390.30:FF:000001">
    <property type="entry name" value="GTP cyclohydrolase 1 type 2"/>
    <property type="match status" value="1"/>
</dbReference>
<dbReference type="RefSeq" id="XP_062884166.1">
    <property type="nucleotide sequence ID" value="XM_063028211.1"/>
</dbReference>
<dbReference type="HOGENOM" id="CLU_037423_0_1_1"/>
<keyword evidence="4" id="KW-1185">Reference proteome</keyword>
<dbReference type="OMA" id="NFDKTHL"/>
<organism evidence="3 4">
    <name type="scientific">Cryptococcus deuterogattii (strain R265)</name>
    <name type="common">Cryptococcus gattii VGII (strain R265)</name>
    <dbReference type="NCBI Taxonomy" id="294750"/>
    <lineage>
        <taxon>Eukaryota</taxon>
        <taxon>Fungi</taxon>
        <taxon>Dikarya</taxon>
        <taxon>Basidiomycota</taxon>
        <taxon>Agaricomycotina</taxon>
        <taxon>Tremellomycetes</taxon>
        <taxon>Tremellales</taxon>
        <taxon>Cryptococcaceae</taxon>
        <taxon>Cryptococcus</taxon>
        <taxon>Cryptococcus gattii species complex</taxon>
    </lineage>
</organism>
<feature type="binding site" evidence="2">
    <location>
        <position position="76"/>
    </location>
    <ligand>
        <name>a divalent metal cation</name>
        <dbReference type="ChEBI" id="CHEBI:60240"/>
        <label>1</label>
    </ligand>
</feature>
<dbReference type="VEuPathDB" id="FungiDB:CNBG_4259"/>
<reference evidence="3 4" key="1">
    <citation type="journal article" date="2011" name="MBio">
        <title>Genome variation in Cryptococcus gattii, an emerging pathogen of immunocompetent hosts.</title>
        <authorList>
            <person name="D'Souza C.A."/>
            <person name="Kronstad J.W."/>
            <person name="Taylor G."/>
            <person name="Warren R."/>
            <person name="Yuen M."/>
            <person name="Hu G."/>
            <person name="Jung W.H."/>
            <person name="Sham A."/>
            <person name="Kidd S.E."/>
            <person name="Tangen K."/>
            <person name="Lee N."/>
            <person name="Zeilmaker T."/>
            <person name="Sawkins J."/>
            <person name="McVicker G."/>
            <person name="Shah S."/>
            <person name="Gnerre S."/>
            <person name="Griggs A."/>
            <person name="Zeng Q."/>
            <person name="Bartlett K."/>
            <person name="Li W."/>
            <person name="Wang X."/>
            <person name="Heitman J."/>
            <person name="Stajich J.E."/>
            <person name="Fraser J.A."/>
            <person name="Meyer W."/>
            <person name="Carter D."/>
            <person name="Schein J."/>
            <person name="Krzywinski M."/>
            <person name="Kwon-Chung K.J."/>
            <person name="Varma A."/>
            <person name="Wang J."/>
            <person name="Brunham R."/>
            <person name="Fyfe M."/>
            <person name="Ouellette B.F."/>
            <person name="Siddiqui A."/>
            <person name="Marra M."/>
            <person name="Jones S."/>
            <person name="Holt R."/>
            <person name="Birren B.W."/>
            <person name="Galagan J.E."/>
            <person name="Cuomo C.A."/>
        </authorList>
    </citation>
    <scope>NUCLEOTIDE SEQUENCE [LARGE SCALE GENOMIC DNA]</scope>
    <source>
        <strain evidence="3 4">R265</strain>
    </source>
</reference>
<feature type="binding site" evidence="2">
    <location>
        <position position="114"/>
    </location>
    <ligand>
        <name>a divalent metal cation</name>
        <dbReference type="ChEBI" id="CHEBI:60240"/>
        <label>1</label>
    </ligand>
</feature>
<dbReference type="GO" id="GO:0046872">
    <property type="term" value="F:metal ion binding"/>
    <property type="evidence" value="ECO:0007669"/>
    <property type="project" value="UniProtKB-KW"/>
</dbReference>
<feature type="binding site" evidence="2">
    <location>
        <position position="240"/>
    </location>
    <ligand>
        <name>a divalent metal cation</name>
        <dbReference type="ChEBI" id="CHEBI:60240"/>
        <label>1</label>
    </ligand>
</feature>
<dbReference type="PANTHER" id="PTHR13799:SF13">
    <property type="entry name" value="NIF3-LIKE PROTEIN 1"/>
    <property type="match status" value="1"/>
</dbReference>
<sequence length="293" mass="31750">MGGSPQITPLALMKRVWERIAPLQLAERSWDNVGPIIEAPYPNPSHRQVLLTIDLTPSVCAEALKHPSLSLIVSYHPPIFRGLKSLTLSDPLQASLLKLSAKGISVFAPHTSLDATPNGINTWLIKPFIPLSISHDPIIPSDPLESFEGAGMGRIAKLSEPLDTGRAIKMIKEHLGLDFIQLAEPQPDVRKPIKSVAVCAGSGGSVFKGVEADLLITGEMSHHEVLAYVASGTTVILTNHTNTERPYLSHVLQPWLQEELNKEAKAQGEEYGANGGKWEVLVSKADADPLRVV</sequence>
<dbReference type="STRING" id="294750.A0A095DBY8"/>
<dbReference type="SUPFAM" id="SSF102705">
    <property type="entry name" value="NIF3 (NGG1p interacting factor 3)-like"/>
    <property type="match status" value="1"/>
</dbReference>
<dbReference type="PANTHER" id="PTHR13799">
    <property type="entry name" value="NGG1 INTERACTING FACTOR 3"/>
    <property type="match status" value="1"/>
</dbReference>
<feature type="binding site" evidence="2">
    <location>
        <position position="244"/>
    </location>
    <ligand>
        <name>a divalent metal cation</name>
        <dbReference type="ChEBI" id="CHEBI:60240"/>
        <label>1</label>
    </ligand>
</feature>
<comment type="similarity">
    <text evidence="1">Belongs to the GTP cyclohydrolase I type 2/NIF3 family.</text>
</comment>